<accession>A0A1V0NI89</accession>
<evidence type="ECO:0000313" key="1">
    <source>
        <dbReference type="EMBL" id="ARD99667.1"/>
    </source>
</evidence>
<gene>
    <name evidence="1" type="ORF">LL275_2040</name>
</gene>
<dbReference type="Proteomes" id="UP000192085">
    <property type="component" value="Chromosome"/>
</dbReference>
<dbReference type="AlphaFoldDB" id="A0A1V0NI89"/>
<dbReference type="EMBL" id="CP015897">
    <property type="protein sequence ID" value="ARD99667.1"/>
    <property type="molecule type" value="Genomic_DNA"/>
</dbReference>
<reference evidence="1 2" key="1">
    <citation type="journal article" date="2017" name="BMC Genomics">
        <title>Comparative and functional genomics of the Lactococcus lactis taxon; insights into evolution and niche adaptation.</title>
        <authorList>
            <person name="Kelleher P."/>
            <person name="Bottacini F."/>
            <person name="Mahony J."/>
            <person name="Kilcawley K.N."/>
            <person name="van Sinderen D."/>
        </authorList>
    </citation>
    <scope>NUCLEOTIDE SEQUENCE [LARGE SCALE GENOMIC DNA]</scope>
    <source>
        <strain evidence="1 2">275</strain>
    </source>
</reference>
<name>A0A1V0NI89_LACLL</name>
<evidence type="ECO:0000313" key="2">
    <source>
        <dbReference type="Proteomes" id="UP000192085"/>
    </source>
</evidence>
<dbReference type="RefSeq" id="WP_014570753.1">
    <property type="nucleotide sequence ID" value="NZ_CAKMCT010000019.1"/>
</dbReference>
<organism evidence="1 2">
    <name type="scientific">Lactococcus lactis subsp. lactis</name>
    <name type="common">Streptococcus lactis</name>
    <dbReference type="NCBI Taxonomy" id="1360"/>
    <lineage>
        <taxon>Bacteria</taxon>
        <taxon>Bacillati</taxon>
        <taxon>Bacillota</taxon>
        <taxon>Bacilli</taxon>
        <taxon>Lactobacillales</taxon>
        <taxon>Streptococcaceae</taxon>
        <taxon>Lactococcus</taxon>
    </lineage>
</organism>
<protein>
    <submittedName>
        <fullName evidence="1">Prophage protein</fullName>
    </submittedName>
</protein>
<sequence>MFGFKTEEEKAKLADYDRLLAENKDLLAHDKAMEENRNEWMDYAKAIEAKLESAETELIIRRKNDEFRQKLTVAK</sequence>
<proteinExistence type="predicted"/>